<keyword evidence="3" id="KW-1185">Reference proteome</keyword>
<feature type="compositionally biased region" description="Gly residues" evidence="1">
    <location>
        <begin position="21"/>
        <end position="31"/>
    </location>
</feature>
<evidence type="ECO:0000313" key="3">
    <source>
        <dbReference type="Proteomes" id="UP000320857"/>
    </source>
</evidence>
<evidence type="ECO:0000256" key="1">
    <source>
        <dbReference type="SAM" id="MobiDB-lite"/>
    </source>
</evidence>
<name>A0A5P0YWC3_9ACTN</name>
<protein>
    <submittedName>
        <fullName evidence="2">Uncharacterized protein</fullName>
    </submittedName>
</protein>
<dbReference type="EMBL" id="VJYK02000267">
    <property type="protein sequence ID" value="MQS04300.1"/>
    <property type="molecule type" value="Genomic_DNA"/>
</dbReference>
<evidence type="ECO:0000313" key="2">
    <source>
        <dbReference type="EMBL" id="MQS04300.1"/>
    </source>
</evidence>
<dbReference type="Proteomes" id="UP000320857">
    <property type="component" value="Unassembled WGS sequence"/>
</dbReference>
<organism evidence="2 3">
    <name type="scientific">Streptomyces alkaliterrae</name>
    <dbReference type="NCBI Taxonomy" id="2213162"/>
    <lineage>
        <taxon>Bacteria</taxon>
        <taxon>Bacillati</taxon>
        <taxon>Actinomycetota</taxon>
        <taxon>Actinomycetes</taxon>
        <taxon>Kitasatosporales</taxon>
        <taxon>Streptomycetaceae</taxon>
        <taxon>Streptomyces</taxon>
    </lineage>
</organism>
<feature type="region of interest" description="Disordered" evidence="1">
    <location>
        <begin position="1"/>
        <end position="84"/>
    </location>
</feature>
<gene>
    <name evidence="2" type="ORF">FNX44_020970</name>
</gene>
<proteinExistence type="predicted"/>
<accession>A0A5P0YWC3</accession>
<comment type="caution">
    <text evidence="2">The sequence shown here is derived from an EMBL/GenBank/DDBJ whole genome shotgun (WGS) entry which is preliminary data.</text>
</comment>
<dbReference type="AlphaFoldDB" id="A0A5P0YWC3"/>
<sequence length="94" mass="9926">MPQDGLNSARPALEARRSGGWPPGNGKGRGSGPNPFRSALSRRSLAGTGGGDRNVGRLVFRGGNDQCLDQPDRPAAVSRQRPRRCTASCCPAPW</sequence>
<reference evidence="2 3" key="1">
    <citation type="submission" date="2019-10" db="EMBL/GenBank/DDBJ databases">
        <title>Streptomyces sp. nov., a novel actinobacterium isolated from alkaline environment.</title>
        <authorList>
            <person name="Golinska P."/>
        </authorList>
    </citation>
    <scope>NUCLEOTIDE SEQUENCE [LARGE SCALE GENOMIC DNA]</scope>
    <source>
        <strain evidence="2 3">OF1</strain>
    </source>
</reference>